<feature type="transmembrane region" description="Helical" evidence="1">
    <location>
        <begin position="79"/>
        <end position="103"/>
    </location>
</feature>
<name>A0A8J7R705_9EURY</name>
<keyword evidence="1" id="KW-1133">Transmembrane helix</keyword>
<accession>A0A8J7R705</accession>
<dbReference type="AlphaFoldDB" id="A0A8J7R705"/>
<evidence type="ECO:0000313" key="3">
    <source>
        <dbReference type="Proteomes" id="UP000770586"/>
    </source>
</evidence>
<comment type="caution">
    <text evidence="2">The sequence shown here is derived from an EMBL/GenBank/DDBJ whole genome shotgun (WGS) entry which is preliminary data.</text>
</comment>
<dbReference type="OrthoDB" id="330652at2157"/>
<reference evidence="2 3" key="1">
    <citation type="submission" date="2021-03" db="EMBL/GenBank/DDBJ databases">
        <title>Genomic Encyclopedia of Type Strains, Phase IV (KMG-IV): sequencing the most valuable type-strain genomes for metagenomic binning, comparative biology and taxonomic classification.</title>
        <authorList>
            <person name="Goeker M."/>
        </authorList>
    </citation>
    <scope>NUCLEOTIDE SEQUENCE [LARGE SCALE GENOMIC DNA]</scope>
    <source>
        <strain evidence="2 3">DSM 12287</strain>
    </source>
</reference>
<gene>
    <name evidence="2" type="ORF">J2744_000360</name>
</gene>
<feature type="transmembrane region" description="Helical" evidence="1">
    <location>
        <begin position="109"/>
        <end position="134"/>
    </location>
</feature>
<keyword evidence="1" id="KW-0812">Transmembrane</keyword>
<proteinExistence type="predicted"/>
<dbReference type="RefSeq" id="WP_209543658.1">
    <property type="nucleotide sequence ID" value="NZ_BAAADX010000003.1"/>
</dbReference>
<protein>
    <submittedName>
        <fullName evidence="2">Uncharacterized protein</fullName>
    </submittedName>
</protein>
<keyword evidence="3" id="KW-1185">Reference proteome</keyword>
<evidence type="ECO:0000313" key="2">
    <source>
        <dbReference type="EMBL" id="MBP1900708.1"/>
    </source>
</evidence>
<organism evidence="2 3">
    <name type="scientific">Halorubrum trapanicum</name>
    <dbReference type="NCBI Taxonomy" id="29284"/>
    <lineage>
        <taxon>Archaea</taxon>
        <taxon>Methanobacteriati</taxon>
        <taxon>Methanobacteriota</taxon>
        <taxon>Stenosarchaea group</taxon>
        <taxon>Halobacteria</taxon>
        <taxon>Halobacteriales</taxon>
        <taxon>Haloferacaceae</taxon>
        <taxon>Halorubrum</taxon>
    </lineage>
</organism>
<dbReference type="Proteomes" id="UP000770586">
    <property type="component" value="Unassembled WGS sequence"/>
</dbReference>
<sequence length="149" mass="14815">MRTAALPPVVAAVVALAVSGIRRLSPIILQSPVSLPSTETLSVYLMSAQFAAFVLIYGLLFGVALASGARDADVSATSTALATGASATVAFLVGSAAVLSYLGPDRSPVVTAVFALGASLGIGIQFAVVAYAGVTLGASRREGPNPTPP</sequence>
<evidence type="ECO:0000256" key="1">
    <source>
        <dbReference type="SAM" id="Phobius"/>
    </source>
</evidence>
<feature type="transmembrane region" description="Helical" evidence="1">
    <location>
        <begin position="41"/>
        <end position="67"/>
    </location>
</feature>
<keyword evidence="1" id="KW-0472">Membrane</keyword>
<dbReference type="EMBL" id="JAGGKE010000001">
    <property type="protein sequence ID" value="MBP1900708.1"/>
    <property type="molecule type" value="Genomic_DNA"/>
</dbReference>